<dbReference type="Gene3D" id="3.30.40.10">
    <property type="entry name" value="Zinc/RING finger domain, C3HC4 (zinc finger)"/>
    <property type="match status" value="1"/>
</dbReference>
<protein>
    <submittedName>
        <fullName evidence="2">Uncharacterized protein</fullName>
    </submittedName>
</protein>
<dbReference type="EMBL" id="BOLY01000004">
    <property type="protein sequence ID" value="GIZ44613.1"/>
    <property type="molecule type" value="Genomic_DNA"/>
</dbReference>
<evidence type="ECO:0000256" key="1">
    <source>
        <dbReference type="SAM" id="MobiDB-lite"/>
    </source>
</evidence>
<comment type="caution">
    <text evidence="2">The sequence shown here is derived from an EMBL/GenBank/DDBJ whole genome shotgun (WGS) entry which is preliminary data.</text>
</comment>
<sequence length="292" mass="32082">MPVIGNIAVQLQDSSGQPAHIFPDPEVEWSKSSMTVSCLVLATPGEPFQLVISSPSVDSLWTRVLIGDKLACRSKATGHGAMRGWLEVKAAEGLRHPSREWSMVSASTHSSSSSQSPKNIEIELTAHSERISIQDKFRCIFKPRPLSELQKLFPWTPISELISPSRSIANQPGPAPTRSSPPSLFTPTTNLHPTEQGEQEIEILHCCGLNLYGAAPDLGTGKISSTGIINCDNEWCQVPGQAWHKSCAGMGIWEEPKELWICPSCRTMPWEQMEILKAKLGCDDDERGESRE</sequence>
<dbReference type="OrthoDB" id="3648256at2759"/>
<evidence type="ECO:0000313" key="2">
    <source>
        <dbReference type="EMBL" id="GIZ44613.1"/>
    </source>
</evidence>
<feature type="region of interest" description="Disordered" evidence="1">
    <location>
        <begin position="165"/>
        <end position="190"/>
    </location>
</feature>
<evidence type="ECO:0000313" key="3">
    <source>
        <dbReference type="Proteomes" id="UP000825890"/>
    </source>
</evidence>
<dbReference type="GeneID" id="68293381"/>
<dbReference type="RefSeq" id="XP_044659100.1">
    <property type="nucleotide sequence ID" value="XM_044803165.1"/>
</dbReference>
<dbReference type="InterPro" id="IPR013083">
    <property type="entry name" value="Znf_RING/FYVE/PHD"/>
</dbReference>
<dbReference type="InterPro" id="IPR011011">
    <property type="entry name" value="Znf_FYVE_PHD"/>
</dbReference>
<feature type="compositionally biased region" description="Polar residues" evidence="1">
    <location>
        <begin position="177"/>
        <end position="190"/>
    </location>
</feature>
<gene>
    <name evidence="2" type="ORF">CKM354_000780600</name>
</gene>
<proteinExistence type="predicted"/>
<organism evidence="2 3">
    <name type="scientific">Cercospora kikuchii</name>
    <dbReference type="NCBI Taxonomy" id="84275"/>
    <lineage>
        <taxon>Eukaryota</taxon>
        <taxon>Fungi</taxon>
        <taxon>Dikarya</taxon>
        <taxon>Ascomycota</taxon>
        <taxon>Pezizomycotina</taxon>
        <taxon>Dothideomycetes</taxon>
        <taxon>Dothideomycetidae</taxon>
        <taxon>Mycosphaerellales</taxon>
        <taxon>Mycosphaerellaceae</taxon>
        <taxon>Cercospora</taxon>
    </lineage>
</organism>
<dbReference type="Proteomes" id="UP000825890">
    <property type="component" value="Unassembled WGS sequence"/>
</dbReference>
<accession>A0A9P3FEP0</accession>
<dbReference type="AlphaFoldDB" id="A0A9P3FEP0"/>
<dbReference type="SUPFAM" id="SSF57903">
    <property type="entry name" value="FYVE/PHD zinc finger"/>
    <property type="match status" value="1"/>
</dbReference>
<name>A0A9P3FEP0_9PEZI</name>
<reference evidence="2 3" key="1">
    <citation type="submission" date="2021-01" db="EMBL/GenBank/DDBJ databases">
        <title>Cercospora kikuchii MAFF 305040 whole genome shotgun sequence.</title>
        <authorList>
            <person name="Kashiwa T."/>
            <person name="Suzuki T."/>
        </authorList>
    </citation>
    <scope>NUCLEOTIDE SEQUENCE [LARGE SCALE GENOMIC DNA]</scope>
    <source>
        <strain evidence="2 3">MAFF 305040</strain>
    </source>
</reference>
<keyword evidence="3" id="KW-1185">Reference proteome</keyword>